<dbReference type="GO" id="GO:0030286">
    <property type="term" value="C:dynein complex"/>
    <property type="evidence" value="ECO:0007669"/>
    <property type="project" value="InterPro"/>
</dbReference>
<name>W2PE06_PHYN3</name>
<dbReference type="InterPro" id="IPR026983">
    <property type="entry name" value="DHC"/>
</dbReference>
<evidence type="ECO:0000259" key="1">
    <source>
        <dbReference type="Pfam" id="PF12780"/>
    </source>
</evidence>
<dbReference type="PANTHER" id="PTHR46961:SF8">
    <property type="entry name" value="DYNEIN AXONEMAL HEAVY CHAIN 7"/>
    <property type="match status" value="1"/>
</dbReference>
<dbReference type="InterPro" id="IPR027417">
    <property type="entry name" value="P-loop_NTPase"/>
</dbReference>
<dbReference type="GO" id="GO:0007018">
    <property type="term" value="P:microtubule-based movement"/>
    <property type="evidence" value="ECO:0007669"/>
    <property type="project" value="InterPro"/>
</dbReference>
<dbReference type="InterPro" id="IPR024317">
    <property type="entry name" value="Dynein_heavy_chain_D4_dom"/>
</dbReference>
<dbReference type="Gene3D" id="3.40.50.300">
    <property type="entry name" value="P-loop containing nucleotide triphosphate hydrolases"/>
    <property type="match status" value="1"/>
</dbReference>
<feature type="domain" description="Dynein heavy chain AAA module D4" evidence="1">
    <location>
        <begin position="8"/>
        <end position="138"/>
    </location>
</feature>
<organism evidence="2 3">
    <name type="scientific">Phytophthora nicotianae (strain INRA-310)</name>
    <name type="common">Phytophthora parasitica</name>
    <dbReference type="NCBI Taxonomy" id="761204"/>
    <lineage>
        <taxon>Eukaryota</taxon>
        <taxon>Sar</taxon>
        <taxon>Stramenopiles</taxon>
        <taxon>Oomycota</taxon>
        <taxon>Peronosporomycetes</taxon>
        <taxon>Peronosporales</taxon>
        <taxon>Peronosporaceae</taxon>
        <taxon>Phytophthora</taxon>
    </lineage>
</organism>
<sequence length="196" mass="22253">MNEALEPAATASGVNAGNSAELYNFFVSRCRTNLHIVLALSPIGEAFRRRLRMFPSLVNCCTIDWFAEWPDEALRSVADYFLVDIELPAQVKVGIVDVCVGMQESVSALTRDFLQSLRRYYYVTPTSYLELLNTFKKLLNNKRVEVMTMKQRYDNGLTKLMETAEQVEKMQVELEALQPLLKVATIETDALLETIS</sequence>
<dbReference type="AlphaFoldDB" id="W2PE06"/>
<dbReference type="GO" id="GO:0051959">
    <property type="term" value="F:dynein light intermediate chain binding"/>
    <property type="evidence" value="ECO:0007669"/>
    <property type="project" value="InterPro"/>
</dbReference>
<dbReference type="SUPFAM" id="SSF52540">
    <property type="entry name" value="P-loop containing nucleoside triphosphate hydrolases"/>
    <property type="match status" value="1"/>
</dbReference>
<gene>
    <name evidence="2" type="ORF">PPTG_19560</name>
</gene>
<dbReference type="EMBL" id="KI669691">
    <property type="protein sequence ID" value="ETM98438.1"/>
    <property type="molecule type" value="Genomic_DNA"/>
</dbReference>
<dbReference type="Gene3D" id="1.20.920.20">
    <property type="match status" value="1"/>
</dbReference>
<accession>W2PE06</accession>
<reference evidence="3" key="1">
    <citation type="submission" date="2011-12" db="EMBL/GenBank/DDBJ databases">
        <authorList>
            <consortium name="The Broad Institute Genome Sequencing Platform"/>
            <person name="Russ C."/>
            <person name="Tyler B."/>
            <person name="Panabieres F."/>
            <person name="Shan W."/>
            <person name="Tripathy S."/>
            <person name="Grunwald N."/>
            <person name="Machado M."/>
            <person name="Young S.K."/>
            <person name="Zeng Q."/>
            <person name="Gargeya S."/>
            <person name="Fitzgerald M."/>
            <person name="Haas B."/>
            <person name="Abouelleil A."/>
            <person name="Alvarado L."/>
            <person name="Arachchi H.M."/>
            <person name="Berlin A."/>
            <person name="Chapman S.B."/>
            <person name="Gearin G."/>
            <person name="Goldberg J."/>
            <person name="Griggs A."/>
            <person name="Gujja S."/>
            <person name="Hansen M."/>
            <person name="Heiman D."/>
            <person name="Howarth C."/>
            <person name="Larimer J."/>
            <person name="Lui A."/>
            <person name="MacDonald P.J.P."/>
            <person name="McCowen C."/>
            <person name="Montmayeur A."/>
            <person name="Murphy C."/>
            <person name="Neiman D."/>
            <person name="Pearson M."/>
            <person name="Priest M."/>
            <person name="Roberts A."/>
            <person name="Saif S."/>
            <person name="Shea T."/>
            <person name="Sisk P."/>
            <person name="Stolte C."/>
            <person name="Sykes S."/>
            <person name="Wortman J."/>
            <person name="Nusbaum C."/>
            <person name="Birren B."/>
        </authorList>
    </citation>
    <scope>NUCLEOTIDE SEQUENCE [LARGE SCALE GENOMIC DNA]</scope>
    <source>
        <strain evidence="3">INRA-310</strain>
    </source>
</reference>
<dbReference type="Pfam" id="PF12780">
    <property type="entry name" value="AAA_8"/>
    <property type="match status" value="1"/>
</dbReference>
<dbReference type="GO" id="GO:0045505">
    <property type="term" value="F:dynein intermediate chain binding"/>
    <property type="evidence" value="ECO:0007669"/>
    <property type="project" value="InterPro"/>
</dbReference>
<dbReference type="RefSeq" id="XP_008916258.1">
    <property type="nucleotide sequence ID" value="XM_008918010.1"/>
</dbReference>
<feature type="non-terminal residue" evidence="2">
    <location>
        <position position="196"/>
    </location>
</feature>
<reference evidence="2 3" key="2">
    <citation type="submission" date="2013-11" db="EMBL/GenBank/DDBJ databases">
        <title>The Genome Sequence of Phytophthora parasitica INRA-310.</title>
        <authorList>
            <consortium name="The Broad Institute Genomics Platform"/>
            <person name="Russ C."/>
            <person name="Tyler B."/>
            <person name="Panabieres F."/>
            <person name="Shan W."/>
            <person name="Tripathy S."/>
            <person name="Grunwald N."/>
            <person name="Machado M."/>
            <person name="Johnson C.S."/>
            <person name="Arredondo F."/>
            <person name="Hong C."/>
            <person name="Coffey M."/>
            <person name="Young S.K."/>
            <person name="Zeng Q."/>
            <person name="Gargeya S."/>
            <person name="Fitzgerald M."/>
            <person name="Abouelleil A."/>
            <person name="Alvarado L."/>
            <person name="Chapman S.B."/>
            <person name="Gainer-Dewar J."/>
            <person name="Goldberg J."/>
            <person name="Griggs A."/>
            <person name="Gujja S."/>
            <person name="Hansen M."/>
            <person name="Howarth C."/>
            <person name="Imamovic A."/>
            <person name="Ireland A."/>
            <person name="Larimer J."/>
            <person name="McCowan C."/>
            <person name="Murphy C."/>
            <person name="Pearson M."/>
            <person name="Poon T.W."/>
            <person name="Priest M."/>
            <person name="Roberts A."/>
            <person name="Saif S."/>
            <person name="Shea T."/>
            <person name="Sykes S."/>
            <person name="Wortman J."/>
            <person name="Nusbaum C."/>
            <person name="Birren B."/>
        </authorList>
    </citation>
    <scope>NUCLEOTIDE SEQUENCE [LARGE SCALE GENOMIC DNA]</scope>
    <source>
        <strain evidence="2 3">INRA-310</strain>
    </source>
</reference>
<dbReference type="GeneID" id="20188308"/>
<dbReference type="STRING" id="761204.W2PE06"/>
<protein>
    <recommendedName>
        <fullName evidence="1">Dynein heavy chain AAA module D4 domain-containing protein</fullName>
    </recommendedName>
</protein>
<proteinExistence type="predicted"/>
<evidence type="ECO:0000313" key="2">
    <source>
        <dbReference type="EMBL" id="ETM98438.1"/>
    </source>
</evidence>
<dbReference type="Proteomes" id="UP000018817">
    <property type="component" value="Unassembled WGS sequence"/>
</dbReference>
<evidence type="ECO:0000313" key="3">
    <source>
        <dbReference type="Proteomes" id="UP000018817"/>
    </source>
</evidence>
<dbReference type="OMA" id="PLPICHG"/>
<dbReference type="PANTHER" id="PTHR46961">
    <property type="entry name" value="DYNEIN HEAVY CHAIN 1, AXONEMAL-LIKE PROTEIN"/>
    <property type="match status" value="1"/>
</dbReference>
<dbReference type="VEuPathDB" id="FungiDB:PPTG_19560"/>